<proteinExistence type="predicted"/>
<feature type="domain" description="SUN" evidence="5">
    <location>
        <begin position="448"/>
        <end position="621"/>
    </location>
</feature>
<comment type="caution">
    <text evidence="6">The sequence shown here is derived from an EMBL/GenBank/DDBJ whole genome shotgun (WGS) entry which is preliminary data.</text>
</comment>
<sequence length="623" mass="71621">MLAKMHLPTIEVPEFTLHKLLPEFNWPTFEFAKLNIPRFEVPELNWPVFQLPKLNFPKFDLPTFSLPQMNLPEFSLPLLPQFDLSAWSLSNLLPEFSWPDFSRLNPFSSEPIPVRRAPSSKTISEFHNRLAELEASIRDLAIVASVLMDESETMPLPGSHTSLSREKLISDLSNIRRKLKSELEIASVQQEVIQSLAGTIASREKELTAIEHQVEGMRSDVKFVDSQVQESDQSIEKVYNHLSQLNNELARASDWNTVKKQVIKTLESELPNHLVAQQSEDGSIILSSEFYAHLVRSLLTKDQADRLVAEEIENQKQHIPSHDHKLRWTEFFGANKHQLSHLVQQDLEDEVKRYTDIGVIVHKDDFLSVVESHLEELKLRLSSHVDMDVAIVEKEMEKELEITHQEREERKQQYRQSVRLIEEMIQNSLVKYTADTIARPDFALYYSGARVVTELTSPSYLPQSGSTFDKFAQILGMNTLKYGNPPAMAMYPDTHLGKCWAFSGTQGQLTIQLSRTINATDFTIEHVDQQVAIDLRSAPKELEVYGLVANSGDEDEPKNFEEFLLARYEYDTAQNRIQTFSVDPHQKVYKPVKYVQLRVLSNHGHPDFTCIYRFRVHGKLSNE</sequence>
<protein>
    <recommendedName>
        <fullName evidence="5">SUN domain-containing protein</fullName>
    </recommendedName>
</protein>
<dbReference type="Proteomes" id="UP001479436">
    <property type="component" value="Unassembled WGS sequence"/>
</dbReference>
<evidence type="ECO:0000256" key="1">
    <source>
        <dbReference type="ARBA" id="ARBA00004370"/>
    </source>
</evidence>
<evidence type="ECO:0000259" key="5">
    <source>
        <dbReference type="PROSITE" id="PS51469"/>
    </source>
</evidence>
<name>A0ABR2VQJ1_9FUNG</name>
<dbReference type="PANTHER" id="PTHR12911:SF8">
    <property type="entry name" value="KLAROID PROTEIN-RELATED"/>
    <property type="match status" value="1"/>
</dbReference>
<keyword evidence="2" id="KW-0812">Transmembrane</keyword>
<evidence type="ECO:0000256" key="3">
    <source>
        <dbReference type="ARBA" id="ARBA00022989"/>
    </source>
</evidence>
<dbReference type="InterPro" id="IPR045119">
    <property type="entry name" value="SUN1-5"/>
</dbReference>
<accession>A0ABR2VQJ1</accession>
<dbReference type="InterPro" id="IPR008979">
    <property type="entry name" value="Galactose-bd-like_sf"/>
</dbReference>
<dbReference type="Gene3D" id="2.60.120.260">
    <property type="entry name" value="Galactose-binding domain-like"/>
    <property type="match status" value="1"/>
</dbReference>
<dbReference type="SUPFAM" id="SSF49785">
    <property type="entry name" value="Galactose-binding domain-like"/>
    <property type="match status" value="1"/>
</dbReference>
<keyword evidence="7" id="KW-1185">Reference proteome</keyword>
<evidence type="ECO:0000313" key="7">
    <source>
        <dbReference type="Proteomes" id="UP001479436"/>
    </source>
</evidence>
<gene>
    <name evidence="6" type="ORF">K7432_013745</name>
</gene>
<keyword evidence="3" id="KW-1133">Transmembrane helix</keyword>
<dbReference type="InterPro" id="IPR012919">
    <property type="entry name" value="SUN_dom"/>
</dbReference>
<dbReference type="Pfam" id="PF07738">
    <property type="entry name" value="Sad1_UNC"/>
    <property type="match status" value="1"/>
</dbReference>
<dbReference type="PANTHER" id="PTHR12911">
    <property type="entry name" value="SAD1/UNC-84-LIKE PROTEIN-RELATED"/>
    <property type="match status" value="1"/>
</dbReference>
<keyword evidence="4" id="KW-0472">Membrane</keyword>
<organism evidence="6 7">
    <name type="scientific">Basidiobolus ranarum</name>
    <dbReference type="NCBI Taxonomy" id="34480"/>
    <lineage>
        <taxon>Eukaryota</taxon>
        <taxon>Fungi</taxon>
        <taxon>Fungi incertae sedis</taxon>
        <taxon>Zoopagomycota</taxon>
        <taxon>Entomophthoromycotina</taxon>
        <taxon>Basidiobolomycetes</taxon>
        <taxon>Basidiobolales</taxon>
        <taxon>Basidiobolaceae</taxon>
        <taxon>Basidiobolus</taxon>
    </lineage>
</organism>
<comment type="subcellular location">
    <subcellularLocation>
        <location evidence="1">Membrane</location>
    </subcellularLocation>
</comment>
<reference evidence="6 7" key="1">
    <citation type="submission" date="2023-04" db="EMBL/GenBank/DDBJ databases">
        <title>Genome of Basidiobolus ranarum AG-B5.</title>
        <authorList>
            <person name="Stajich J.E."/>
            <person name="Carter-House D."/>
            <person name="Gryganskyi A."/>
        </authorList>
    </citation>
    <scope>NUCLEOTIDE SEQUENCE [LARGE SCALE GENOMIC DNA]</scope>
    <source>
        <strain evidence="6 7">AG-B5</strain>
    </source>
</reference>
<dbReference type="EMBL" id="JASJQH010008287">
    <property type="protein sequence ID" value="KAK9693761.1"/>
    <property type="molecule type" value="Genomic_DNA"/>
</dbReference>
<evidence type="ECO:0000256" key="4">
    <source>
        <dbReference type="ARBA" id="ARBA00023136"/>
    </source>
</evidence>
<evidence type="ECO:0000313" key="6">
    <source>
        <dbReference type="EMBL" id="KAK9693761.1"/>
    </source>
</evidence>
<evidence type="ECO:0000256" key="2">
    <source>
        <dbReference type="ARBA" id="ARBA00022692"/>
    </source>
</evidence>
<dbReference type="PROSITE" id="PS51469">
    <property type="entry name" value="SUN"/>
    <property type="match status" value="1"/>
</dbReference>